<dbReference type="OrthoDB" id="8926484at2"/>
<feature type="chain" id="PRO_5012982204" description="Carboxypeptidase regulatory-like domain-containing protein" evidence="2">
    <location>
        <begin position="29"/>
        <end position="164"/>
    </location>
</feature>
<dbReference type="Proteomes" id="UP000192911">
    <property type="component" value="Unassembled WGS sequence"/>
</dbReference>
<dbReference type="InterPro" id="IPR013784">
    <property type="entry name" value="Carb-bd-like_fold"/>
</dbReference>
<feature type="region of interest" description="Disordered" evidence="1">
    <location>
        <begin position="33"/>
        <end position="53"/>
    </location>
</feature>
<evidence type="ECO:0000313" key="4">
    <source>
        <dbReference type="Proteomes" id="UP000192911"/>
    </source>
</evidence>
<accession>A0A1X7EXW7</accession>
<reference evidence="4" key="1">
    <citation type="submission" date="2017-04" db="EMBL/GenBank/DDBJ databases">
        <authorList>
            <person name="Varghese N."/>
            <person name="Submissions S."/>
        </authorList>
    </citation>
    <scope>NUCLEOTIDE SEQUENCE [LARGE SCALE GENOMIC DNA]</scope>
    <source>
        <strain evidence="4">Ballard 720</strain>
    </source>
</reference>
<protein>
    <recommendedName>
        <fullName evidence="5">Carboxypeptidase regulatory-like domain-containing protein</fullName>
    </recommendedName>
</protein>
<dbReference type="STRING" id="28094.SAMN06295900_106414"/>
<evidence type="ECO:0000256" key="1">
    <source>
        <dbReference type="SAM" id="MobiDB-lite"/>
    </source>
</evidence>
<feature type="signal peptide" evidence="2">
    <location>
        <begin position="1"/>
        <end position="28"/>
    </location>
</feature>
<proteinExistence type="predicted"/>
<dbReference type="EMBL" id="FXAH01000006">
    <property type="protein sequence ID" value="SMF42021.1"/>
    <property type="molecule type" value="Genomic_DNA"/>
</dbReference>
<dbReference type="PROSITE" id="PS51257">
    <property type="entry name" value="PROKAR_LIPOPROTEIN"/>
    <property type="match status" value="1"/>
</dbReference>
<dbReference type="AlphaFoldDB" id="A0A1X7EXW7"/>
<evidence type="ECO:0008006" key="5">
    <source>
        <dbReference type="Google" id="ProtNLM"/>
    </source>
</evidence>
<dbReference type="Gene3D" id="2.60.40.1120">
    <property type="entry name" value="Carboxypeptidase-like, regulatory domain"/>
    <property type="match status" value="1"/>
</dbReference>
<organism evidence="3 4">
    <name type="scientific">Trinickia caryophylli</name>
    <name type="common">Paraburkholderia caryophylli</name>
    <dbReference type="NCBI Taxonomy" id="28094"/>
    <lineage>
        <taxon>Bacteria</taxon>
        <taxon>Pseudomonadati</taxon>
        <taxon>Pseudomonadota</taxon>
        <taxon>Betaproteobacteria</taxon>
        <taxon>Burkholderiales</taxon>
        <taxon>Burkholderiaceae</taxon>
        <taxon>Trinickia</taxon>
    </lineage>
</organism>
<sequence length="164" mass="17015">MKTQISTPMGVAAAAAAILLACAGGAFAQSSDATVGGSTTDMTSAGNTNGGGLPQIQHQGSIDYVSGGVGLDESTALKQAARTWPLALRFTGPTADYLADVHVRIVGAQNAEVFAADSRGPYMLVKLPPGRYTVHARYKDQEQTRAVNVGNRGGAHADFHWNTQ</sequence>
<dbReference type="GeneID" id="95550794"/>
<dbReference type="SUPFAM" id="SSF49452">
    <property type="entry name" value="Starch-binding domain-like"/>
    <property type="match status" value="1"/>
</dbReference>
<gene>
    <name evidence="3" type="ORF">SAMN06295900_106414</name>
</gene>
<feature type="compositionally biased region" description="Polar residues" evidence="1">
    <location>
        <begin position="33"/>
        <end position="47"/>
    </location>
</feature>
<dbReference type="RefSeq" id="WP_085228071.1">
    <property type="nucleotide sequence ID" value="NZ_BSQD01000006.1"/>
</dbReference>
<evidence type="ECO:0000313" key="3">
    <source>
        <dbReference type="EMBL" id="SMF42021.1"/>
    </source>
</evidence>
<keyword evidence="4" id="KW-1185">Reference proteome</keyword>
<evidence type="ECO:0000256" key="2">
    <source>
        <dbReference type="SAM" id="SignalP"/>
    </source>
</evidence>
<keyword evidence="2" id="KW-0732">Signal</keyword>
<name>A0A1X7EXW7_TRICW</name>
<dbReference type="GO" id="GO:0030246">
    <property type="term" value="F:carbohydrate binding"/>
    <property type="evidence" value="ECO:0007669"/>
    <property type="project" value="InterPro"/>
</dbReference>